<evidence type="ECO:0000313" key="3">
    <source>
        <dbReference type="Proteomes" id="UP000218899"/>
    </source>
</evidence>
<dbReference type="PANTHER" id="PTHR30105:SF2">
    <property type="entry name" value="DIVERGENT POLYSACCHARIDE DEACETYLASE SUPERFAMILY"/>
    <property type="match status" value="1"/>
</dbReference>
<evidence type="ECO:0000313" key="2">
    <source>
        <dbReference type="EMBL" id="BAU46995.1"/>
    </source>
</evidence>
<dbReference type="EMBL" id="AP014936">
    <property type="protein sequence ID" value="BAU46995.1"/>
    <property type="molecule type" value="Genomic_DNA"/>
</dbReference>
<name>A0A1B4V168_9GAMM</name>
<feature type="chain" id="PRO_5008571107" evidence="1">
    <location>
        <begin position="26"/>
        <end position="282"/>
    </location>
</feature>
<dbReference type="InterPro" id="IPR006837">
    <property type="entry name" value="Divergent_DAC"/>
</dbReference>
<protein>
    <submittedName>
        <fullName evidence="2">Polysaccharide deacetylase</fullName>
    </submittedName>
</protein>
<accession>A0A1B4V168</accession>
<feature type="signal peptide" evidence="1">
    <location>
        <begin position="1"/>
        <end position="25"/>
    </location>
</feature>
<dbReference type="InterPro" id="IPR011330">
    <property type="entry name" value="Glyco_hydro/deAcase_b/a-brl"/>
</dbReference>
<dbReference type="CDD" id="cd10936">
    <property type="entry name" value="CE4_DAC2"/>
    <property type="match status" value="1"/>
</dbReference>
<dbReference type="KEGG" id="sva:SVA_0413"/>
<dbReference type="Pfam" id="PF04748">
    <property type="entry name" value="Polysacc_deac_2"/>
    <property type="match status" value="1"/>
</dbReference>
<keyword evidence="3" id="KW-1185">Reference proteome</keyword>
<dbReference type="AlphaFoldDB" id="A0A1B4V168"/>
<dbReference type="Proteomes" id="UP000218899">
    <property type="component" value="Chromosome"/>
</dbReference>
<dbReference type="GO" id="GO:0005975">
    <property type="term" value="P:carbohydrate metabolic process"/>
    <property type="evidence" value="ECO:0007669"/>
    <property type="project" value="InterPro"/>
</dbReference>
<evidence type="ECO:0000256" key="1">
    <source>
        <dbReference type="SAM" id="SignalP"/>
    </source>
</evidence>
<reference evidence="2 3" key="1">
    <citation type="submission" date="2015-08" db="EMBL/GenBank/DDBJ databases">
        <title>Complete genome sequence of Sulfurifustis variabilis.</title>
        <authorList>
            <person name="Miura A."/>
            <person name="Kojima H."/>
            <person name="Fukui M."/>
        </authorList>
    </citation>
    <scope>NUCLEOTIDE SEQUENCE [LARGE SCALE GENOMIC DNA]</scope>
    <source>
        <strain evidence="3">skN76</strain>
    </source>
</reference>
<proteinExistence type="predicted"/>
<gene>
    <name evidence="2" type="ORF">SVA_0413</name>
</gene>
<dbReference type="Gene3D" id="3.20.20.370">
    <property type="entry name" value="Glycoside hydrolase/deacetylase"/>
    <property type="match status" value="1"/>
</dbReference>
<dbReference type="OrthoDB" id="9784811at2"/>
<dbReference type="SUPFAM" id="SSF88713">
    <property type="entry name" value="Glycoside hydrolase/deacetylase"/>
    <property type="match status" value="1"/>
</dbReference>
<organism evidence="2 3">
    <name type="scientific">Sulfurifustis variabilis</name>
    <dbReference type="NCBI Taxonomy" id="1675686"/>
    <lineage>
        <taxon>Bacteria</taxon>
        <taxon>Pseudomonadati</taxon>
        <taxon>Pseudomonadota</taxon>
        <taxon>Gammaproteobacteria</taxon>
        <taxon>Acidiferrobacterales</taxon>
        <taxon>Acidiferrobacteraceae</taxon>
        <taxon>Sulfurifustis</taxon>
    </lineage>
</organism>
<dbReference type="PANTHER" id="PTHR30105">
    <property type="entry name" value="UNCHARACTERIZED YIBQ-RELATED"/>
    <property type="match status" value="1"/>
</dbReference>
<dbReference type="RefSeq" id="WP_096458077.1">
    <property type="nucleotide sequence ID" value="NZ_AP014936.1"/>
</dbReference>
<sequence length="282" mass="30157">MTVAPRRAKRGAVGFLGALTRVALATCLSGALTVPTAGAESGAGLPTAYLSIIIDDLGNSLREGRRAVALPAPVACAILPHTTHADRLAREAHAGGKEVLLHLPMEPLTDEPPGPGVLDAVMPAREFLYTLAYDLVTVPHAVGVNNHMGSRLTQEPVAMRLLMEALRNRGNLFFVDSRTSPHSVAARVAAEHGVPVLARNVFLDNEPSDKAIRARLDETVAIARRNGFAIAIGHPHPRTLAVLEQWLPTIARDNARVVRLTDLLKLRQKPRAEDSRIAGAGM</sequence>
<keyword evidence="1" id="KW-0732">Signal</keyword>